<proteinExistence type="predicted"/>
<sequence length="524" mass="57292">MVVVVVVMVVEEMVVVVEVEEEEESVVEVEESRVGGGDGGGGGSNGGGGIRVDCNRLTCIYSVLQVLMQSLCSEMAEELRFAMKCHGSRQRPALKRNCSRCTPGTTYVPATTDLPQANGVSAFFVSPSSCSSLRHHSRPANTTEAVDTCSLPADLTPPPPPPFPYPAVVPSYGISRLSTDSSYSLFYSPSSHNKSTTSIASSLNPITTTLLQHTTLCLLIATTLFQHSTSISLQHSTTLPSPPPPPPQHNINTPSHHLHHSPTSLPPPQQHNTNTTPHHLLHHYPTSLPPPPPPQHNTNTHSHHLLHHYHHHNITPTLPHITFTTPPPSPPLPHNTIQSFLLHHLSTTTQSNTHTHLGILIYSFITPSMATGKVCVVAKAVPPTLCPTNNNNNNTANPFNVSDTTRPIPSTSHQPLGPFLLRLTNHLTHLFYVSPTTRPIPSTSHQPPYPSLLRLTNHLTHPFYVSPTTLPIPSTSHQPPEPSLLCHNAQLLSAPSLHSQASYYYYYYYYFYLSSPNAERPCFG</sequence>
<dbReference type="AlphaFoldDB" id="A0AAE1FAH5"/>
<evidence type="ECO:0000313" key="4">
    <source>
        <dbReference type="Proteomes" id="UP001286313"/>
    </source>
</evidence>
<keyword evidence="2" id="KW-0732">Signal</keyword>
<feature type="signal peptide" evidence="2">
    <location>
        <begin position="1"/>
        <end position="19"/>
    </location>
</feature>
<name>A0AAE1FAH5_PETCI</name>
<comment type="caution">
    <text evidence="3">The sequence shown here is derived from an EMBL/GenBank/DDBJ whole genome shotgun (WGS) entry which is preliminary data.</text>
</comment>
<evidence type="ECO:0000256" key="2">
    <source>
        <dbReference type="SAM" id="SignalP"/>
    </source>
</evidence>
<evidence type="ECO:0000313" key="3">
    <source>
        <dbReference type="EMBL" id="KAK3869900.1"/>
    </source>
</evidence>
<organism evidence="3 4">
    <name type="scientific">Petrolisthes cinctipes</name>
    <name type="common">Flat porcelain crab</name>
    <dbReference type="NCBI Taxonomy" id="88211"/>
    <lineage>
        <taxon>Eukaryota</taxon>
        <taxon>Metazoa</taxon>
        <taxon>Ecdysozoa</taxon>
        <taxon>Arthropoda</taxon>
        <taxon>Crustacea</taxon>
        <taxon>Multicrustacea</taxon>
        <taxon>Malacostraca</taxon>
        <taxon>Eumalacostraca</taxon>
        <taxon>Eucarida</taxon>
        <taxon>Decapoda</taxon>
        <taxon>Pleocyemata</taxon>
        <taxon>Anomura</taxon>
        <taxon>Galatheoidea</taxon>
        <taxon>Porcellanidae</taxon>
        <taxon>Petrolisthes</taxon>
    </lineage>
</organism>
<accession>A0AAE1FAH5</accession>
<reference evidence="3" key="1">
    <citation type="submission" date="2023-10" db="EMBL/GenBank/DDBJ databases">
        <title>Genome assemblies of two species of porcelain crab, Petrolisthes cinctipes and Petrolisthes manimaculis (Anomura: Porcellanidae).</title>
        <authorList>
            <person name="Angst P."/>
        </authorList>
    </citation>
    <scope>NUCLEOTIDE SEQUENCE</scope>
    <source>
        <strain evidence="3">PB745_01</strain>
        <tissue evidence="3">Gill</tissue>
    </source>
</reference>
<protein>
    <submittedName>
        <fullName evidence="3">Uncharacterized protein</fullName>
    </submittedName>
</protein>
<feature type="compositionally biased region" description="Low complexity" evidence="1">
    <location>
        <begin position="270"/>
        <end position="286"/>
    </location>
</feature>
<dbReference type="Proteomes" id="UP001286313">
    <property type="component" value="Unassembled WGS sequence"/>
</dbReference>
<keyword evidence="4" id="KW-1185">Reference proteome</keyword>
<evidence type="ECO:0000256" key="1">
    <source>
        <dbReference type="SAM" id="MobiDB-lite"/>
    </source>
</evidence>
<feature type="chain" id="PRO_5042167281" evidence="2">
    <location>
        <begin position="20"/>
        <end position="524"/>
    </location>
</feature>
<feature type="region of interest" description="Disordered" evidence="1">
    <location>
        <begin position="234"/>
        <end position="299"/>
    </location>
</feature>
<gene>
    <name evidence="3" type="ORF">Pcinc_024814</name>
</gene>
<dbReference type="EMBL" id="JAWQEG010002761">
    <property type="protein sequence ID" value="KAK3869900.1"/>
    <property type="molecule type" value="Genomic_DNA"/>
</dbReference>